<reference evidence="2" key="1">
    <citation type="submission" date="2022-08" db="UniProtKB">
        <authorList>
            <consortium name="EnsemblMetazoa"/>
        </authorList>
    </citation>
    <scope>IDENTIFICATION</scope>
    <source>
        <strain evidence="2">05x7-T-G4-1.051#20</strain>
    </source>
</reference>
<evidence type="ECO:0000313" key="2">
    <source>
        <dbReference type="EnsemblMetazoa" id="G14962.1:cds"/>
    </source>
</evidence>
<feature type="compositionally biased region" description="Basic residues" evidence="1">
    <location>
        <begin position="227"/>
        <end position="242"/>
    </location>
</feature>
<organism evidence="2 3">
    <name type="scientific">Magallana gigas</name>
    <name type="common">Pacific oyster</name>
    <name type="synonym">Crassostrea gigas</name>
    <dbReference type="NCBI Taxonomy" id="29159"/>
    <lineage>
        <taxon>Eukaryota</taxon>
        <taxon>Metazoa</taxon>
        <taxon>Spiralia</taxon>
        <taxon>Lophotrochozoa</taxon>
        <taxon>Mollusca</taxon>
        <taxon>Bivalvia</taxon>
        <taxon>Autobranchia</taxon>
        <taxon>Pteriomorphia</taxon>
        <taxon>Ostreida</taxon>
        <taxon>Ostreoidea</taxon>
        <taxon>Ostreidae</taxon>
        <taxon>Magallana</taxon>
    </lineage>
</organism>
<keyword evidence="3" id="KW-1185">Reference proteome</keyword>
<accession>A0A8W8IM73</accession>
<name>A0A8W8IM73_MAGGI</name>
<proteinExistence type="predicted"/>
<sequence>MDESLENFLEERGIPAEKIEAMKDQKIDKDVIAEMSNEDLSKYIVKFGDRCAVRRFCTKATSTTPKAGNLKKTSLLQKLKKKLHARSSKDESQSTESEDENVKDKRRKTLKGNSNAVKDGRTIKMGWKHFENSDYIQVRSDKGGGTDDIFVPKSFTKADLLERAKSMFFQEGLSSKGREEELEFDMADFRSQPLDDNVTIGELFKKTNRKNLRYYLFTKPKNENQSKKLKRNEKRKSQKHLKPIPLPQDSDSEDDSSIQREAAMAVKSEKACSSRPSSSLNVHFVSDPDIPGPSGEQTIKASNMTSNKSETPGPSGLCTSANSHLLSQEDIPGTSGFHTSEYVTFHESDSDTLPDLHDYFGTVRSMQVTMPDGTQEEVIYSIDPNDSGIVQLNLNNQEIVSDEVLIRVHRGHALKELLEAFSNTLLLPNSRIKIQMILPNGSVEQAQDEGGVTRDCLTEFWEEFYATCTVGKDCKVPYLRHDFGHQQWEAVGKIIKYGFEEFGHFPVYIARPFMEYCIIGEAKTDLKDTFLSYVSPSEASVLKQALAEFDKVDLDELNEIMQSYDCRRLLTSDNIETIVKEISHKEIVQKSMFVIDSFKLHLHGLMSEAALCECYKNLVPNNRRVIEKLSFPEILLEKGAEIKRYLQRFIRELDKELLGKFLRFSTGSDLMLKEIRVRFSSLDGFARRQSPAKIVNYLPFCRDA</sequence>
<dbReference type="AlphaFoldDB" id="A0A8W8IM73"/>
<evidence type="ECO:0000256" key="1">
    <source>
        <dbReference type="SAM" id="MobiDB-lite"/>
    </source>
</evidence>
<dbReference type="Proteomes" id="UP000005408">
    <property type="component" value="Unassembled WGS sequence"/>
</dbReference>
<dbReference type="InterPro" id="IPR035983">
    <property type="entry name" value="Hect_E3_ubiquitin_ligase"/>
</dbReference>
<dbReference type="SUPFAM" id="SSF56204">
    <property type="entry name" value="Hect, E3 ligase catalytic domain"/>
    <property type="match status" value="1"/>
</dbReference>
<feature type="region of interest" description="Disordered" evidence="1">
    <location>
        <begin position="81"/>
        <end position="115"/>
    </location>
</feature>
<evidence type="ECO:0008006" key="4">
    <source>
        <dbReference type="Google" id="ProtNLM"/>
    </source>
</evidence>
<feature type="region of interest" description="Disordered" evidence="1">
    <location>
        <begin position="223"/>
        <end position="315"/>
    </location>
</feature>
<dbReference type="EnsemblMetazoa" id="G14962.1">
    <property type="protein sequence ID" value="G14962.1:cds"/>
    <property type="gene ID" value="G14962"/>
</dbReference>
<dbReference type="GO" id="GO:0004842">
    <property type="term" value="F:ubiquitin-protein transferase activity"/>
    <property type="evidence" value="ECO:0007669"/>
    <property type="project" value="InterPro"/>
</dbReference>
<feature type="compositionally biased region" description="Polar residues" evidence="1">
    <location>
        <begin position="295"/>
        <end position="315"/>
    </location>
</feature>
<protein>
    <recommendedName>
        <fullName evidence="4">HECT domain-containing protein</fullName>
    </recommendedName>
</protein>
<evidence type="ECO:0000313" key="3">
    <source>
        <dbReference type="Proteomes" id="UP000005408"/>
    </source>
</evidence>